<dbReference type="InterPro" id="IPR001584">
    <property type="entry name" value="Integrase_cat-core"/>
</dbReference>
<proteinExistence type="predicted"/>
<reference evidence="2 3" key="1">
    <citation type="submission" date="2019-08" db="EMBL/GenBank/DDBJ databases">
        <title>Draft genome sequences of two oriental melons (Cucumis melo L. var makuwa).</title>
        <authorList>
            <person name="Kwon S.-Y."/>
        </authorList>
    </citation>
    <scope>NUCLEOTIDE SEQUENCE [LARGE SCALE GENOMIC DNA]</scope>
    <source>
        <strain evidence="3">cv. Chang Bougi</strain>
        <tissue evidence="2">Leaf</tissue>
    </source>
</reference>
<dbReference type="AlphaFoldDB" id="A0A5D3C9G8"/>
<evidence type="ECO:0000259" key="1">
    <source>
        <dbReference type="PROSITE" id="PS50994"/>
    </source>
</evidence>
<dbReference type="GO" id="GO:0015074">
    <property type="term" value="P:DNA integration"/>
    <property type="evidence" value="ECO:0007669"/>
    <property type="project" value="InterPro"/>
</dbReference>
<dbReference type="InterPro" id="IPR041577">
    <property type="entry name" value="RT_RNaseH_2"/>
</dbReference>
<sequence>MQLRLHKSRVLRPHHIREGNRSVGHQYGSIAAPLTQLFELGVFKRNDEAQKAFEKLQDTTMTLPVLALLDFNIPFEVETNASGYGIGAVLMQNHRPIAFYSHTLALRDRAKPVFERKLMAVSKESSNRSIKRIAKLLGYSFEVVYKLGSGTGATFKGNNSEASRRRGGEELLDATWHASVQGEDSNCQTSSLIPAILHTYHDSVFRGHSGFLRTYKRSTGQLYWEGMKSDIQKYCEECVVCQRNKSLALTPAGLLLPLEIPNKVWNDISMDFIEGLPKAVGYETVADLFVKEIVRLHGFPQSIVSDRDKIFLSHFWKELVRLSGTQLNRSTAYHPQTDGQIEVVNKSVESYL</sequence>
<protein>
    <submittedName>
        <fullName evidence="2">Transposon Tf2-1 polyprotein isoform X1</fullName>
    </submittedName>
</protein>
<dbReference type="EMBL" id="SSTD01012658">
    <property type="protein sequence ID" value="TYK08533.1"/>
    <property type="molecule type" value="Genomic_DNA"/>
</dbReference>
<feature type="domain" description="Integrase catalytic" evidence="1">
    <location>
        <begin position="284"/>
        <end position="352"/>
    </location>
</feature>
<dbReference type="Gene3D" id="1.10.340.70">
    <property type="match status" value="1"/>
</dbReference>
<dbReference type="SUPFAM" id="SSF56672">
    <property type="entry name" value="DNA/RNA polymerases"/>
    <property type="match status" value="1"/>
</dbReference>
<dbReference type="InterPro" id="IPR043502">
    <property type="entry name" value="DNA/RNA_pol_sf"/>
</dbReference>
<organism evidence="2 3">
    <name type="scientific">Cucumis melo var. makuwa</name>
    <name type="common">Oriental melon</name>
    <dbReference type="NCBI Taxonomy" id="1194695"/>
    <lineage>
        <taxon>Eukaryota</taxon>
        <taxon>Viridiplantae</taxon>
        <taxon>Streptophyta</taxon>
        <taxon>Embryophyta</taxon>
        <taxon>Tracheophyta</taxon>
        <taxon>Spermatophyta</taxon>
        <taxon>Magnoliopsida</taxon>
        <taxon>eudicotyledons</taxon>
        <taxon>Gunneridae</taxon>
        <taxon>Pentapetalae</taxon>
        <taxon>rosids</taxon>
        <taxon>fabids</taxon>
        <taxon>Cucurbitales</taxon>
        <taxon>Cucurbitaceae</taxon>
        <taxon>Benincaseae</taxon>
        <taxon>Cucumis</taxon>
    </lineage>
</organism>
<name>A0A5D3C9G8_CUCMM</name>
<dbReference type="Pfam" id="PF17919">
    <property type="entry name" value="RT_RNaseH_2"/>
    <property type="match status" value="1"/>
</dbReference>
<dbReference type="Gene3D" id="3.30.420.10">
    <property type="entry name" value="Ribonuclease H-like superfamily/Ribonuclease H"/>
    <property type="match status" value="1"/>
</dbReference>
<comment type="caution">
    <text evidence="2">The sequence shown here is derived from an EMBL/GenBank/DDBJ whole genome shotgun (WGS) entry which is preliminary data.</text>
</comment>
<dbReference type="Proteomes" id="UP000321947">
    <property type="component" value="Unassembled WGS sequence"/>
</dbReference>
<dbReference type="InterPro" id="IPR012337">
    <property type="entry name" value="RNaseH-like_sf"/>
</dbReference>
<gene>
    <name evidence="2" type="ORF">E5676_scaffold323G00710</name>
</gene>
<dbReference type="PANTHER" id="PTHR35046">
    <property type="entry name" value="ZINC KNUCKLE (CCHC-TYPE) FAMILY PROTEIN"/>
    <property type="match status" value="1"/>
</dbReference>
<dbReference type="PROSITE" id="PS50994">
    <property type="entry name" value="INTEGRASE"/>
    <property type="match status" value="1"/>
</dbReference>
<dbReference type="SUPFAM" id="SSF53098">
    <property type="entry name" value="Ribonuclease H-like"/>
    <property type="match status" value="1"/>
</dbReference>
<accession>A0A5D3C9G8</accession>
<evidence type="ECO:0000313" key="3">
    <source>
        <dbReference type="Proteomes" id="UP000321947"/>
    </source>
</evidence>
<dbReference type="InterPro" id="IPR041588">
    <property type="entry name" value="Integrase_H2C2"/>
</dbReference>
<dbReference type="Pfam" id="PF17921">
    <property type="entry name" value="Integrase_H2C2"/>
    <property type="match status" value="1"/>
</dbReference>
<dbReference type="PANTHER" id="PTHR35046:SF9">
    <property type="entry name" value="RNA-DIRECTED DNA POLYMERASE"/>
    <property type="match status" value="1"/>
</dbReference>
<dbReference type="InterPro" id="IPR043128">
    <property type="entry name" value="Rev_trsase/Diguanyl_cyclase"/>
</dbReference>
<evidence type="ECO:0000313" key="2">
    <source>
        <dbReference type="EMBL" id="TYK08533.1"/>
    </source>
</evidence>
<dbReference type="GO" id="GO:0003676">
    <property type="term" value="F:nucleic acid binding"/>
    <property type="evidence" value="ECO:0007669"/>
    <property type="project" value="InterPro"/>
</dbReference>
<dbReference type="InterPro" id="IPR036397">
    <property type="entry name" value="RNaseH_sf"/>
</dbReference>
<dbReference type="Gene3D" id="3.30.70.270">
    <property type="match status" value="1"/>
</dbReference>
<dbReference type="FunFam" id="1.10.340.70:FF:000001">
    <property type="entry name" value="Retrovirus-related Pol polyprotein from transposon gypsy-like Protein"/>
    <property type="match status" value="1"/>
</dbReference>